<evidence type="ECO:0000313" key="1">
    <source>
        <dbReference type="EMBL" id="HIX66130.1"/>
    </source>
</evidence>
<reference evidence="1" key="2">
    <citation type="submission" date="2021-04" db="EMBL/GenBank/DDBJ databases">
        <authorList>
            <person name="Gilroy R."/>
        </authorList>
    </citation>
    <scope>NUCLEOTIDE SEQUENCE</scope>
    <source>
        <strain evidence="1">CHK188-5543</strain>
    </source>
</reference>
<accession>A0A9D2B7H4</accession>
<dbReference type="AlphaFoldDB" id="A0A9D2B7H4"/>
<proteinExistence type="predicted"/>
<dbReference type="EMBL" id="DXES01000167">
    <property type="protein sequence ID" value="HIX66130.1"/>
    <property type="molecule type" value="Genomic_DNA"/>
</dbReference>
<sequence length="134" mass="14485">MTRDYVENYYLNQNYNCAESLLRAANDAYQLGIPEESFKLVGGFGAGMGCGTSCGALCAGISAIGMSCIRTKAHETPELKDLTTRFVEGFRAQMGSEACDEIVKTFKKPDVRCVETVLRAADLLDQVLGGQKNG</sequence>
<dbReference type="InterPro" id="IPR010181">
    <property type="entry name" value="CGCAxxGCC_motif"/>
</dbReference>
<organism evidence="1 2">
    <name type="scientific">Candidatus Anaerotruncus excrementipullorum</name>
    <dbReference type="NCBI Taxonomy" id="2838465"/>
    <lineage>
        <taxon>Bacteria</taxon>
        <taxon>Bacillati</taxon>
        <taxon>Bacillota</taxon>
        <taxon>Clostridia</taxon>
        <taxon>Eubacteriales</taxon>
        <taxon>Oscillospiraceae</taxon>
        <taxon>Anaerotruncus</taxon>
    </lineage>
</organism>
<dbReference type="Proteomes" id="UP000886800">
    <property type="component" value="Unassembled WGS sequence"/>
</dbReference>
<gene>
    <name evidence="1" type="ORF">H9736_07770</name>
</gene>
<protein>
    <submittedName>
        <fullName evidence="1">C-GCAxxG-C-C family protein</fullName>
    </submittedName>
</protein>
<name>A0A9D2B7H4_9FIRM</name>
<dbReference type="NCBIfam" id="TIGR01909">
    <property type="entry name" value="C_GCAxxG_C_C"/>
    <property type="match status" value="1"/>
</dbReference>
<dbReference type="Pfam" id="PF09719">
    <property type="entry name" value="C_GCAxxG_C_C"/>
    <property type="match status" value="1"/>
</dbReference>
<reference evidence="1" key="1">
    <citation type="journal article" date="2021" name="PeerJ">
        <title>Extensive microbial diversity within the chicken gut microbiome revealed by metagenomics and culture.</title>
        <authorList>
            <person name="Gilroy R."/>
            <person name="Ravi A."/>
            <person name="Getino M."/>
            <person name="Pursley I."/>
            <person name="Horton D.L."/>
            <person name="Alikhan N.F."/>
            <person name="Baker D."/>
            <person name="Gharbi K."/>
            <person name="Hall N."/>
            <person name="Watson M."/>
            <person name="Adriaenssens E.M."/>
            <person name="Foster-Nyarko E."/>
            <person name="Jarju S."/>
            <person name="Secka A."/>
            <person name="Antonio M."/>
            <person name="Oren A."/>
            <person name="Chaudhuri R.R."/>
            <person name="La Ragione R."/>
            <person name="Hildebrand F."/>
            <person name="Pallen M.J."/>
        </authorList>
    </citation>
    <scope>NUCLEOTIDE SEQUENCE</scope>
    <source>
        <strain evidence="1">CHK188-5543</strain>
    </source>
</reference>
<comment type="caution">
    <text evidence="1">The sequence shown here is derived from an EMBL/GenBank/DDBJ whole genome shotgun (WGS) entry which is preliminary data.</text>
</comment>
<evidence type="ECO:0000313" key="2">
    <source>
        <dbReference type="Proteomes" id="UP000886800"/>
    </source>
</evidence>